<organism evidence="2 3">
    <name type="scientific">Fibrella aestuarina BUZ 2</name>
    <dbReference type="NCBI Taxonomy" id="1166018"/>
    <lineage>
        <taxon>Bacteria</taxon>
        <taxon>Pseudomonadati</taxon>
        <taxon>Bacteroidota</taxon>
        <taxon>Cytophagia</taxon>
        <taxon>Cytophagales</taxon>
        <taxon>Spirosomataceae</taxon>
        <taxon>Fibrella</taxon>
    </lineage>
</organism>
<dbReference type="eggNOG" id="ENOG5033FWM">
    <property type="taxonomic scope" value="Bacteria"/>
</dbReference>
<evidence type="ECO:0000313" key="2">
    <source>
        <dbReference type="EMBL" id="CCH01689.1"/>
    </source>
</evidence>
<dbReference type="HOGENOM" id="CLU_2025064_0_0_10"/>
<dbReference type="EMBL" id="HE796683">
    <property type="protein sequence ID" value="CCH01689.1"/>
    <property type="molecule type" value="Genomic_DNA"/>
</dbReference>
<feature type="transmembrane region" description="Helical" evidence="1">
    <location>
        <begin position="94"/>
        <end position="114"/>
    </location>
</feature>
<proteinExistence type="predicted"/>
<accession>I0KC36</accession>
<keyword evidence="1" id="KW-0812">Transmembrane</keyword>
<sequence length="118" mass="12982">MNTKPISAKQHGINDYLFSATQFLVPERLGANPEAVKLYRLLGGNLLLTNLLTDHPAGAAPVIAYSTHRLIDIVSVAGLALLTFHKAIRNDKRMLPFHLGYTALAALHIALTNWQRKS</sequence>
<protein>
    <submittedName>
        <fullName evidence="2">Uncharacterized protein</fullName>
    </submittedName>
</protein>
<evidence type="ECO:0000256" key="1">
    <source>
        <dbReference type="SAM" id="Phobius"/>
    </source>
</evidence>
<dbReference type="AlphaFoldDB" id="I0KC36"/>
<keyword evidence="1" id="KW-1133">Transmembrane helix</keyword>
<dbReference type="KEGG" id="fae:FAES_3682"/>
<keyword evidence="3" id="KW-1185">Reference proteome</keyword>
<gene>
    <name evidence="2" type="ORF">FAES_3682</name>
</gene>
<evidence type="ECO:0000313" key="3">
    <source>
        <dbReference type="Proteomes" id="UP000011058"/>
    </source>
</evidence>
<name>I0KC36_9BACT</name>
<reference evidence="2 3" key="1">
    <citation type="journal article" date="2012" name="J. Bacteriol.">
        <title>Genome Sequence of Fibrella aestuarina BUZ 2T, a Filamentous Marine Bacterium.</title>
        <authorList>
            <person name="Filippini M."/>
            <person name="Qi W."/>
            <person name="Blom J."/>
            <person name="Goesmann A."/>
            <person name="Smits T.H."/>
            <person name="Bagheri H.C."/>
        </authorList>
    </citation>
    <scope>NUCLEOTIDE SEQUENCE [LARGE SCALE GENOMIC DNA]</scope>
    <source>
        <strain evidence="3">BUZ 2T</strain>
    </source>
</reference>
<dbReference type="Proteomes" id="UP000011058">
    <property type="component" value="Chromosome"/>
</dbReference>
<keyword evidence="1" id="KW-0472">Membrane</keyword>
<dbReference type="RefSeq" id="WP_015332788.1">
    <property type="nucleotide sequence ID" value="NC_020054.1"/>
</dbReference>
<dbReference type="OrthoDB" id="129082at2"/>